<evidence type="ECO:0000256" key="2">
    <source>
        <dbReference type="ARBA" id="ARBA00022448"/>
    </source>
</evidence>
<reference evidence="11 12" key="1">
    <citation type="journal article" date="2001" name="Proc. Natl. Acad. Sci. U.S.A.">
        <title>Complete genomic sequence of Pasteurella multocida Pm70.</title>
        <authorList>
            <person name="May B.J."/>
            <person name="Zhang Q."/>
            <person name="Li L.L."/>
            <person name="Paustian M.L."/>
            <person name="Whittam T.S."/>
            <person name="Kapur V."/>
        </authorList>
    </citation>
    <scope>NUCLEOTIDE SEQUENCE [LARGE SCALE GENOMIC DNA]</scope>
    <source>
        <strain evidence="11 12">Pm70</strain>
    </source>
</reference>
<dbReference type="PROSITE" id="PS50893">
    <property type="entry name" value="ABC_TRANSPORTER_2"/>
    <property type="match status" value="2"/>
</dbReference>
<evidence type="ECO:0000256" key="3">
    <source>
        <dbReference type="ARBA" id="ARBA00022475"/>
    </source>
</evidence>
<dbReference type="CDD" id="cd03216">
    <property type="entry name" value="ABC_Carb_Monos_I"/>
    <property type="match status" value="1"/>
</dbReference>
<keyword evidence="6" id="KW-0547">Nucleotide-binding</keyword>
<keyword evidence="8" id="KW-1278">Translocase</keyword>
<dbReference type="GO" id="GO:0016887">
    <property type="term" value="F:ATP hydrolysis activity"/>
    <property type="evidence" value="ECO:0007669"/>
    <property type="project" value="InterPro"/>
</dbReference>
<dbReference type="CDD" id="cd03215">
    <property type="entry name" value="ABC_Carb_Monos_II"/>
    <property type="match status" value="1"/>
</dbReference>
<evidence type="ECO:0000256" key="7">
    <source>
        <dbReference type="ARBA" id="ARBA00022840"/>
    </source>
</evidence>
<evidence type="ECO:0000259" key="10">
    <source>
        <dbReference type="PROSITE" id="PS50893"/>
    </source>
</evidence>
<dbReference type="PANTHER" id="PTHR43790">
    <property type="entry name" value="CARBOHYDRATE TRANSPORT ATP-BINDING PROTEIN MG119-RELATED"/>
    <property type="match status" value="1"/>
</dbReference>
<dbReference type="PANTHER" id="PTHR43790:SF3">
    <property type="entry name" value="D-ALLOSE IMPORT ATP-BINDING PROTEIN ALSA-RELATED"/>
    <property type="match status" value="1"/>
</dbReference>
<organism evidence="11 12">
    <name type="scientific">Pasteurella multocida (strain Pm70)</name>
    <dbReference type="NCBI Taxonomy" id="272843"/>
    <lineage>
        <taxon>Bacteria</taxon>
        <taxon>Pseudomonadati</taxon>
        <taxon>Pseudomonadota</taxon>
        <taxon>Gammaproteobacteria</taxon>
        <taxon>Pasteurellales</taxon>
        <taxon>Pasteurellaceae</taxon>
        <taxon>Pasteurella</taxon>
    </lineage>
</organism>
<keyword evidence="3" id="KW-1003">Cell membrane</keyword>
<dbReference type="EnsemblBacteria" id="AAK03410">
    <property type="protein sequence ID" value="AAK03410"/>
    <property type="gene ID" value="PM1326"/>
</dbReference>
<keyword evidence="5" id="KW-0677">Repeat</keyword>
<dbReference type="AlphaFoldDB" id="Q9CLB3"/>
<evidence type="ECO:0000256" key="4">
    <source>
        <dbReference type="ARBA" id="ARBA00022597"/>
    </source>
</evidence>
<dbReference type="PROSITE" id="PS00211">
    <property type="entry name" value="ABC_TRANSPORTER_1"/>
    <property type="match status" value="1"/>
</dbReference>
<dbReference type="KEGG" id="pmu:PM1326"/>
<evidence type="ECO:0000256" key="5">
    <source>
        <dbReference type="ARBA" id="ARBA00022737"/>
    </source>
</evidence>
<feature type="domain" description="ABC transporter" evidence="10">
    <location>
        <begin position="13"/>
        <end position="249"/>
    </location>
</feature>
<dbReference type="GO" id="GO:0005524">
    <property type="term" value="F:ATP binding"/>
    <property type="evidence" value="ECO:0007669"/>
    <property type="project" value="UniProtKB-KW"/>
</dbReference>
<gene>
    <name evidence="11" type="ordered locus">PM1326</name>
</gene>
<dbReference type="STRING" id="272843.PM1326"/>
<comment type="subcellular location">
    <subcellularLocation>
        <location evidence="1">Cell membrane</location>
        <topology evidence="1">Peripheral membrane protein</topology>
    </subcellularLocation>
</comment>
<evidence type="ECO:0000256" key="6">
    <source>
        <dbReference type="ARBA" id="ARBA00022741"/>
    </source>
</evidence>
<dbReference type="FunFam" id="3.40.50.300:FF:000127">
    <property type="entry name" value="Ribose import ATP-binding protein RbsA"/>
    <property type="match status" value="1"/>
</dbReference>
<keyword evidence="12" id="KW-1185">Reference proteome</keyword>
<feature type="domain" description="ABC transporter" evidence="10">
    <location>
        <begin position="260"/>
        <end position="501"/>
    </location>
</feature>
<dbReference type="InterPro" id="IPR017871">
    <property type="entry name" value="ABC_transporter-like_CS"/>
</dbReference>
<dbReference type="HOGENOM" id="CLU_000604_92_3_6"/>
<keyword evidence="4" id="KW-0762">Sugar transport</keyword>
<dbReference type="Gene3D" id="3.40.50.300">
    <property type="entry name" value="P-loop containing nucleotide triphosphate hydrolases"/>
    <property type="match status" value="2"/>
</dbReference>
<protein>
    <recommendedName>
        <fullName evidence="10">ABC transporter domain-containing protein</fullName>
    </recommendedName>
</protein>
<dbReference type="InterPro" id="IPR003439">
    <property type="entry name" value="ABC_transporter-like_ATP-bd"/>
</dbReference>
<proteinExistence type="predicted"/>
<keyword evidence="9" id="KW-0472">Membrane</keyword>
<dbReference type="SUPFAM" id="SSF52540">
    <property type="entry name" value="P-loop containing nucleoside triphosphate hydrolases"/>
    <property type="match status" value="2"/>
</dbReference>
<evidence type="ECO:0000313" key="12">
    <source>
        <dbReference type="Proteomes" id="UP000000809"/>
    </source>
</evidence>
<dbReference type="InterPro" id="IPR003593">
    <property type="entry name" value="AAA+_ATPase"/>
</dbReference>
<evidence type="ECO:0000256" key="1">
    <source>
        <dbReference type="ARBA" id="ARBA00004202"/>
    </source>
</evidence>
<evidence type="ECO:0000313" key="11">
    <source>
        <dbReference type="EMBL" id="AAK03410.1"/>
    </source>
</evidence>
<dbReference type="InterPro" id="IPR050107">
    <property type="entry name" value="ABC_carbohydrate_import_ATPase"/>
</dbReference>
<evidence type="ECO:0000256" key="8">
    <source>
        <dbReference type="ARBA" id="ARBA00022967"/>
    </source>
</evidence>
<evidence type="ECO:0000256" key="9">
    <source>
        <dbReference type="ARBA" id="ARBA00023136"/>
    </source>
</evidence>
<dbReference type="Proteomes" id="UP000000809">
    <property type="component" value="Chromosome"/>
</dbReference>
<sequence length="503" mass="57098">MWIDVMTQRDCILKLKNIGKSFFDVPVLKNVDLDIYAGEVHCLVGENGAGKSTLCKIIAGIYPFEQGEMFYEGKSYFPKTVKEAQSLGIGFIHQELMLVPQLSVLENIFLGNEKTVFCGKMDWQTMRHKTQQIISELELDIDPDAKVADLSIAQQQMVEIAKAVFSEYKVIIFDEPTSSISRKNTQTLFKIIHQLKEKNVAMIYISHRLDEFQYIADQVTVLRDGIRTGTMAYRDTSPDEIVKLMVGREINFAEYHRHYLPTREVLRVESLTNKHIKSSSFSLYEGEILGFAGLVGAGRTELLRAIFGADEASGAIYLNAQRVEIRSPEDAVKQKIGFITEDRKQQGLILGLSIRENITLPILKRFWNGLFLNKKQERLVAEENRQKLRIVSHSQDQISQTLSGGNQQKVIIARWLESGVKILFFDEPTRGIDVGAKSEIYDLMRQFTDNGGAIVMVSSDLPELITMSDRVIVMRQGGIVREVKDKAEMTEENLMRLMIGVDE</sequence>
<accession>Q9CLB3</accession>
<name>Q9CLB3_PASMU</name>
<dbReference type="GO" id="GO:0005886">
    <property type="term" value="C:plasma membrane"/>
    <property type="evidence" value="ECO:0007669"/>
    <property type="project" value="UniProtKB-SubCell"/>
</dbReference>
<dbReference type="SMART" id="SM00382">
    <property type="entry name" value="AAA"/>
    <property type="match status" value="2"/>
</dbReference>
<dbReference type="Pfam" id="PF00005">
    <property type="entry name" value="ABC_tran"/>
    <property type="match status" value="2"/>
</dbReference>
<dbReference type="EMBL" id="AE004439">
    <property type="protein sequence ID" value="AAK03410.1"/>
    <property type="molecule type" value="Genomic_DNA"/>
</dbReference>
<dbReference type="InterPro" id="IPR027417">
    <property type="entry name" value="P-loop_NTPase"/>
</dbReference>
<keyword evidence="2" id="KW-0813">Transport</keyword>
<keyword evidence="7" id="KW-0067">ATP-binding</keyword>